<feature type="compositionally biased region" description="Low complexity" evidence="4">
    <location>
        <begin position="1092"/>
        <end position="1107"/>
    </location>
</feature>
<evidence type="ECO:0000256" key="4">
    <source>
        <dbReference type="SAM" id="MobiDB-lite"/>
    </source>
</evidence>
<feature type="compositionally biased region" description="Polar residues" evidence="4">
    <location>
        <begin position="26"/>
        <end position="42"/>
    </location>
</feature>
<protein>
    <submittedName>
        <fullName evidence="7">Probable GPI-anchored adhesin-like protein PGA55</fullName>
    </submittedName>
</protein>
<name>A0A3Q0J2G9_DIACI</name>
<feature type="region of interest" description="Disordered" evidence="4">
    <location>
        <begin position="1"/>
        <end position="42"/>
    </location>
</feature>
<dbReference type="GO" id="GO:0005576">
    <property type="term" value="C:extracellular region"/>
    <property type="evidence" value="ECO:0007669"/>
    <property type="project" value="UniProtKB-SubCell"/>
</dbReference>
<dbReference type="PANTHER" id="PTHR46698:SF4">
    <property type="entry name" value="CROSSVEINLESS 2"/>
    <property type="match status" value="1"/>
</dbReference>
<feature type="region of interest" description="Disordered" evidence="4">
    <location>
        <begin position="1016"/>
        <end position="1059"/>
    </location>
</feature>
<feature type="compositionally biased region" description="Polar residues" evidence="4">
    <location>
        <begin position="1218"/>
        <end position="1227"/>
    </location>
</feature>
<dbReference type="PaxDb" id="121845-A0A3Q0J2G9"/>
<feature type="compositionally biased region" description="Polar residues" evidence="4">
    <location>
        <begin position="507"/>
        <end position="532"/>
    </location>
</feature>
<keyword evidence="2" id="KW-0964">Secreted</keyword>
<feature type="compositionally biased region" description="Pro residues" evidence="4">
    <location>
        <begin position="460"/>
        <end position="469"/>
    </location>
</feature>
<reference evidence="7" key="1">
    <citation type="submission" date="2025-08" db="UniProtKB">
        <authorList>
            <consortium name="RefSeq"/>
        </authorList>
    </citation>
    <scope>IDENTIFICATION</scope>
</reference>
<feature type="compositionally biased region" description="Basic and acidic residues" evidence="4">
    <location>
        <begin position="278"/>
        <end position="288"/>
    </location>
</feature>
<dbReference type="SUPFAM" id="SSF57603">
    <property type="entry name" value="FnI-like domain"/>
    <property type="match status" value="2"/>
</dbReference>
<dbReference type="Pfam" id="PF23334">
    <property type="entry name" value="VWC2L_2nd"/>
    <property type="match status" value="1"/>
</dbReference>
<feature type="domain" description="VWFC" evidence="5">
    <location>
        <begin position="848"/>
        <end position="910"/>
    </location>
</feature>
<feature type="domain" description="VWFC" evidence="5">
    <location>
        <begin position="911"/>
        <end position="971"/>
    </location>
</feature>
<dbReference type="RefSeq" id="XP_026682669.1">
    <property type="nucleotide sequence ID" value="XM_026826868.1"/>
</dbReference>
<dbReference type="PANTHER" id="PTHR46698">
    <property type="entry name" value="CROSSVEINLESS 2"/>
    <property type="match status" value="1"/>
</dbReference>
<feature type="compositionally biased region" description="Low complexity" evidence="4">
    <location>
        <begin position="296"/>
        <end position="311"/>
    </location>
</feature>
<feature type="compositionally biased region" description="Polar residues" evidence="4">
    <location>
        <begin position="1"/>
        <end position="15"/>
    </location>
</feature>
<feature type="compositionally biased region" description="Basic and acidic residues" evidence="4">
    <location>
        <begin position="222"/>
        <end position="237"/>
    </location>
</feature>
<accession>A0A3Q0J2G9</accession>
<keyword evidence="6" id="KW-1185">Reference proteome</keyword>
<feature type="region of interest" description="Disordered" evidence="4">
    <location>
        <begin position="1199"/>
        <end position="1227"/>
    </location>
</feature>
<sequence>MTNSSTTHIPAFSNQDESDGIESDNSEPPTSTIETKNIPSNETTDFIIERLTNITSHYLKNSGFNPDTKDMESDDIGTDIIIQSNRKLESTEEILILERTVNSEGEPDDQAQNEREITETTKYERNNSKKQGHIMRIDFNNVTLPPDIQEEILKLSRILLEKPGQAIVSSVSDRLPSKETWSAFKNVEKVTNNSEKKENLSVTDGDVLEKRNTTSDTNATKSNREESEESKNSDRLKKNTTSDTNATKSNREESEESKNSDRVLEKRNTTSDTNATKSNREESEESKNSDSTGTGLDAQTQQDLLSSSSDAGKNSEYKVQHFEQIESEPISTFTDSVENENSTNNSDDNIQTESQTSISLLDGSGDGVPNNISKEALKLEESSTDDITSTTEARFVGESTTFQSEQTTIEDGITTTTEYYGDQSTMIMETTTDYMTSTQTEFDGTTTSTDSYTETTTKPGPEPTQPPTMPSNEWKIEIVTNQTNNKENNDDGIVIKESPKSKGPSVRDTSSSEESVSKVDQSGESGNFNNQEIPGLLLNDQFPYLQLGGFQISTETKTKNRTNTENLKVPKGTDKNELNNKQIIKQLIKDNQHLIIVNQETSSKESTEEETIDKFATELAKILNQEPFEHKELTTKDNFESTNDANFEYPNENRLQHVEARDLDPVSTGTVYEDNSVNLMNEVTTNSNSPMTHGEINSKESEGVQSNEDCLECSELSVDTEKRRTDRGSVKPIKLIEYDADNFFDKDPGFRNFRVNSKQTKFLRIDGSNKELKNKTGSDHNRGKPSTEYENVPKQDGIDILEQTTLEELNEEQNNGSVYEHIENEDYIVEKENMEGFTLESPQSLFERYCIDERGGGVFRSGELVPRFGPCEECRCTDGTVVCSMMQCEIKPGCQTIQRPNQCCPEFKCECEHNGKVYNNGEKLNSTLTPCQVCYCRGGALMCTHFTCFTRDDCQGRTLPGTCCPNYDHCPPLDLSRKGDDPIRNTKREMQPWFMTSPIPPSSTISAVEVNTTSVNEHEPTDLTSLNTEVNEDTNTTHGEESTVDSYDEDNTTHVDEMGTDTTTDLTEVATEYREIDVDDANTTIEPASDMNSTDTTETVVDSTDNTGMVEPEDGVDDYNETSTNGSDTNETDDNTSTQVHETSTGNMSDIQSELMENFTDTITEGQKELEENHFGDYETTIDQSDEGSTEIVAELSSRFEDERNPTSEERELIGSTHDPSYNEDQTNIGDEDFFSSNEQICREKATIPSGTLNEKCNPGLEDRKRPAYSAPGESWYLVTFSWCQWKKNFVRDSRTRGPQEARVLRARRKLVSGYVLLVPVGGSRPQPDTS</sequence>
<dbReference type="KEGG" id="dci:103514012"/>
<comment type="subcellular location">
    <subcellularLocation>
        <location evidence="1">Secreted</location>
    </subcellularLocation>
</comment>
<dbReference type="GO" id="GO:0030513">
    <property type="term" value="P:positive regulation of BMP signaling pathway"/>
    <property type="evidence" value="ECO:0007669"/>
    <property type="project" value="TreeGrafter"/>
</dbReference>
<feature type="compositionally biased region" description="Basic and acidic residues" evidence="4">
    <location>
        <begin position="487"/>
        <end position="500"/>
    </location>
</feature>
<dbReference type="GO" id="GO:0036122">
    <property type="term" value="F:BMP binding"/>
    <property type="evidence" value="ECO:0007669"/>
    <property type="project" value="TreeGrafter"/>
</dbReference>
<dbReference type="Proteomes" id="UP000079169">
    <property type="component" value="Unplaced"/>
</dbReference>
<feature type="region of interest" description="Disordered" evidence="4">
    <location>
        <begin position="766"/>
        <end position="792"/>
    </location>
</feature>
<evidence type="ECO:0000259" key="5">
    <source>
        <dbReference type="PROSITE" id="PS50184"/>
    </source>
</evidence>
<dbReference type="GeneID" id="103514012"/>
<evidence type="ECO:0000313" key="7">
    <source>
        <dbReference type="RefSeq" id="XP_026682669.1"/>
    </source>
</evidence>
<dbReference type="Gene3D" id="2.10.70.10">
    <property type="entry name" value="Complement Module, domain 1"/>
    <property type="match status" value="1"/>
</dbReference>
<feature type="compositionally biased region" description="Low complexity" evidence="4">
    <location>
        <begin position="334"/>
        <end position="349"/>
    </location>
</feature>
<evidence type="ECO:0000256" key="1">
    <source>
        <dbReference type="ARBA" id="ARBA00004613"/>
    </source>
</evidence>
<dbReference type="SMART" id="SM00214">
    <property type="entry name" value="VWC"/>
    <property type="match status" value="2"/>
</dbReference>
<feature type="compositionally biased region" description="Basic and acidic residues" evidence="4">
    <location>
        <begin position="249"/>
        <end position="269"/>
    </location>
</feature>
<feature type="region of interest" description="Disordered" evidence="4">
    <location>
        <begin position="440"/>
        <end position="534"/>
    </location>
</feature>
<proteinExistence type="predicted"/>
<dbReference type="PROSITE" id="PS50184">
    <property type="entry name" value="VWFC_2"/>
    <property type="match status" value="2"/>
</dbReference>
<gene>
    <name evidence="7" type="primary">LOC103514012</name>
</gene>
<feature type="region of interest" description="Disordered" evidence="4">
    <location>
        <begin position="189"/>
        <end position="352"/>
    </location>
</feature>
<organism evidence="6 7">
    <name type="scientific">Diaphorina citri</name>
    <name type="common">Asian citrus psyllid</name>
    <dbReference type="NCBI Taxonomy" id="121845"/>
    <lineage>
        <taxon>Eukaryota</taxon>
        <taxon>Metazoa</taxon>
        <taxon>Ecdysozoa</taxon>
        <taxon>Arthropoda</taxon>
        <taxon>Hexapoda</taxon>
        <taxon>Insecta</taxon>
        <taxon>Pterygota</taxon>
        <taxon>Neoptera</taxon>
        <taxon>Paraneoptera</taxon>
        <taxon>Hemiptera</taxon>
        <taxon>Sternorrhyncha</taxon>
        <taxon>Psylloidea</taxon>
        <taxon>Psyllidae</taxon>
        <taxon>Diaphorininae</taxon>
        <taxon>Diaphorina</taxon>
    </lineage>
</organism>
<feature type="compositionally biased region" description="Acidic residues" evidence="4">
    <location>
        <begin position="16"/>
        <end position="25"/>
    </location>
</feature>
<feature type="compositionally biased region" description="Polar residues" evidence="4">
    <location>
        <begin position="1022"/>
        <end position="1037"/>
    </location>
</feature>
<evidence type="ECO:0000256" key="2">
    <source>
        <dbReference type="ARBA" id="ARBA00022525"/>
    </source>
</evidence>
<feature type="region of interest" description="Disordered" evidence="4">
    <location>
        <begin position="1084"/>
        <end position="1147"/>
    </location>
</feature>
<dbReference type="InterPro" id="IPR052424">
    <property type="entry name" value="Kielin_Chordin-BMP_Reg"/>
</dbReference>
<evidence type="ECO:0000313" key="6">
    <source>
        <dbReference type="Proteomes" id="UP000079169"/>
    </source>
</evidence>
<feature type="compositionally biased region" description="Acidic residues" evidence="4">
    <location>
        <begin position="1111"/>
        <end position="1120"/>
    </location>
</feature>
<feature type="compositionally biased region" description="Low complexity" evidence="4">
    <location>
        <begin position="445"/>
        <end position="459"/>
    </location>
</feature>
<feature type="compositionally biased region" description="Basic and acidic residues" evidence="4">
    <location>
        <begin position="313"/>
        <end position="324"/>
    </location>
</feature>
<feature type="compositionally biased region" description="Basic and acidic residues" evidence="4">
    <location>
        <begin position="1199"/>
        <end position="1213"/>
    </location>
</feature>
<keyword evidence="3" id="KW-0732">Signal</keyword>
<evidence type="ECO:0000256" key="3">
    <source>
        <dbReference type="ARBA" id="ARBA00022729"/>
    </source>
</evidence>
<dbReference type="InterPro" id="IPR001007">
    <property type="entry name" value="VWF_dom"/>
</dbReference>